<protein>
    <recommendedName>
        <fullName evidence="2">histidine kinase</fullName>
        <ecNumber evidence="2">2.7.13.3</ecNumber>
    </recommendedName>
</protein>
<dbReference type="InterPro" id="IPR035965">
    <property type="entry name" value="PAS-like_dom_sf"/>
</dbReference>
<dbReference type="GO" id="GO:0000155">
    <property type="term" value="F:phosphorelay sensor kinase activity"/>
    <property type="evidence" value="ECO:0007669"/>
    <property type="project" value="InterPro"/>
</dbReference>
<keyword evidence="3 4" id="KW-0597">Phosphoprotein</keyword>
<sequence length="520" mass="56783">MTYEESFSVRFSLRESDHFAFESNPLPMWIFDIETLRFLRVNAAAVQQYGYSREEFGSMTIEDIRPVESIARLKKIYQHPDRPPNHSSNWKHRRKDGRTLDVDIFSSGVVFEGKAARIVVALDVTERNAAEEVLRHSSKFESLGRLTGGVAHDFNNILAIVSASLELLSGKVSEHLDAAEMLQKACSAVDRGAKLTRSLLAYARELPLAPRRVEMAKVLQELTPLISNCVGKGIQFDLYSEGSIWPVLVDVGQLETAMLNLAQNARDAMSDGGLFSIHCGDMTLSKASHSLLGEISPGEYVVITVADTGKGMTPEDLARATEPFFTTKPMLEATGLGLSMVYGFLRQSGGHLQLKSEPSKGTVALLYLPRDTSESVGQSAPSSTDAASAPEVGECRVVLVVEDEPDLLVLQKYFLESLGYGVLTATDGPSAMKYLRSEGRIDLLLTDVVLPGGMAGSVVAAEAVLIRPDIKILYASGYTKGELIQTGRLPGGVTLLNKPFYLEDLTNAMDNLFEMPELRG</sequence>
<dbReference type="SMART" id="SM00388">
    <property type="entry name" value="HisKA"/>
    <property type="match status" value="1"/>
</dbReference>
<accession>A0A7W7ZIT9</accession>
<evidence type="ECO:0000256" key="4">
    <source>
        <dbReference type="PROSITE-ProRule" id="PRU00169"/>
    </source>
</evidence>
<gene>
    <name evidence="7" type="ORF">HDF16_005456</name>
</gene>
<dbReference type="PANTHER" id="PTHR43065:SF49">
    <property type="entry name" value="HISTIDINE KINASE"/>
    <property type="match status" value="1"/>
</dbReference>
<dbReference type="PROSITE" id="PS50109">
    <property type="entry name" value="HIS_KIN"/>
    <property type="match status" value="1"/>
</dbReference>
<dbReference type="RefSeq" id="WP_184223181.1">
    <property type="nucleotide sequence ID" value="NZ_JACHIP010000018.1"/>
</dbReference>
<evidence type="ECO:0000256" key="1">
    <source>
        <dbReference type="ARBA" id="ARBA00000085"/>
    </source>
</evidence>
<evidence type="ECO:0000256" key="3">
    <source>
        <dbReference type="ARBA" id="ARBA00022553"/>
    </source>
</evidence>
<dbReference type="Pfam" id="PF13188">
    <property type="entry name" value="PAS_8"/>
    <property type="match status" value="1"/>
</dbReference>
<dbReference type="SMART" id="SM00091">
    <property type="entry name" value="PAS"/>
    <property type="match status" value="1"/>
</dbReference>
<dbReference type="EC" id="2.7.13.3" evidence="2"/>
<dbReference type="Gene3D" id="1.10.287.130">
    <property type="match status" value="1"/>
</dbReference>
<dbReference type="SUPFAM" id="SSF52172">
    <property type="entry name" value="CheY-like"/>
    <property type="match status" value="1"/>
</dbReference>
<dbReference type="InterPro" id="IPR036890">
    <property type="entry name" value="HATPase_C_sf"/>
</dbReference>
<keyword evidence="8" id="KW-1185">Reference proteome</keyword>
<dbReference type="InterPro" id="IPR004358">
    <property type="entry name" value="Sig_transdc_His_kin-like_C"/>
</dbReference>
<dbReference type="InterPro" id="IPR011006">
    <property type="entry name" value="CheY-like_superfamily"/>
</dbReference>
<dbReference type="Proteomes" id="UP000540989">
    <property type="component" value="Unassembled WGS sequence"/>
</dbReference>
<dbReference type="InterPro" id="IPR000014">
    <property type="entry name" value="PAS"/>
</dbReference>
<dbReference type="SUPFAM" id="SSF55874">
    <property type="entry name" value="ATPase domain of HSP90 chaperone/DNA topoisomerase II/histidine kinase"/>
    <property type="match status" value="1"/>
</dbReference>
<dbReference type="InterPro" id="IPR001789">
    <property type="entry name" value="Sig_transdc_resp-reg_receiver"/>
</dbReference>
<dbReference type="SMART" id="SM00448">
    <property type="entry name" value="REC"/>
    <property type="match status" value="1"/>
</dbReference>
<organism evidence="7 8">
    <name type="scientific">Granulicella aggregans</name>
    <dbReference type="NCBI Taxonomy" id="474949"/>
    <lineage>
        <taxon>Bacteria</taxon>
        <taxon>Pseudomonadati</taxon>
        <taxon>Acidobacteriota</taxon>
        <taxon>Terriglobia</taxon>
        <taxon>Terriglobales</taxon>
        <taxon>Acidobacteriaceae</taxon>
        <taxon>Granulicella</taxon>
    </lineage>
</organism>
<evidence type="ECO:0000313" key="8">
    <source>
        <dbReference type="Proteomes" id="UP000540989"/>
    </source>
</evidence>
<dbReference type="PANTHER" id="PTHR43065">
    <property type="entry name" value="SENSOR HISTIDINE KINASE"/>
    <property type="match status" value="1"/>
</dbReference>
<comment type="caution">
    <text evidence="7">The sequence shown here is derived from an EMBL/GenBank/DDBJ whole genome shotgun (WGS) entry which is preliminary data.</text>
</comment>
<evidence type="ECO:0000259" key="5">
    <source>
        <dbReference type="PROSITE" id="PS50109"/>
    </source>
</evidence>
<dbReference type="InterPro" id="IPR005467">
    <property type="entry name" value="His_kinase_dom"/>
</dbReference>
<dbReference type="SMART" id="SM00387">
    <property type="entry name" value="HATPase_c"/>
    <property type="match status" value="1"/>
</dbReference>
<dbReference type="Gene3D" id="3.40.50.2300">
    <property type="match status" value="1"/>
</dbReference>
<dbReference type="SUPFAM" id="SSF55785">
    <property type="entry name" value="PYP-like sensor domain (PAS domain)"/>
    <property type="match status" value="1"/>
</dbReference>
<proteinExistence type="predicted"/>
<dbReference type="EMBL" id="JACHIP010000018">
    <property type="protein sequence ID" value="MBB5060720.1"/>
    <property type="molecule type" value="Genomic_DNA"/>
</dbReference>
<dbReference type="InterPro" id="IPR003661">
    <property type="entry name" value="HisK_dim/P_dom"/>
</dbReference>
<feature type="domain" description="Response regulatory" evidence="6">
    <location>
        <begin position="397"/>
        <end position="513"/>
    </location>
</feature>
<dbReference type="CDD" id="cd00082">
    <property type="entry name" value="HisKA"/>
    <property type="match status" value="1"/>
</dbReference>
<dbReference type="Gene3D" id="3.30.565.10">
    <property type="entry name" value="Histidine kinase-like ATPase, C-terminal domain"/>
    <property type="match status" value="1"/>
</dbReference>
<dbReference type="AlphaFoldDB" id="A0A7W7ZIT9"/>
<dbReference type="PROSITE" id="PS50110">
    <property type="entry name" value="RESPONSE_REGULATORY"/>
    <property type="match status" value="1"/>
</dbReference>
<comment type="catalytic activity">
    <reaction evidence="1">
        <text>ATP + protein L-histidine = ADP + protein N-phospho-L-histidine.</text>
        <dbReference type="EC" id="2.7.13.3"/>
    </reaction>
</comment>
<dbReference type="Gene3D" id="3.30.450.20">
    <property type="entry name" value="PAS domain"/>
    <property type="match status" value="1"/>
</dbReference>
<dbReference type="Pfam" id="PF00072">
    <property type="entry name" value="Response_reg"/>
    <property type="match status" value="1"/>
</dbReference>
<feature type="domain" description="Histidine kinase" evidence="5">
    <location>
        <begin position="149"/>
        <end position="372"/>
    </location>
</feature>
<dbReference type="InterPro" id="IPR003594">
    <property type="entry name" value="HATPase_dom"/>
</dbReference>
<evidence type="ECO:0000256" key="2">
    <source>
        <dbReference type="ARBA" id="ARBA00012438"/>
    </source>
</evidence>
<evidence type="ECO:0000313" key="7">
    <source>
        <dbReference type="EMBL" id="MBB5060720.1"/>
    </source>
</evidence>
<dbReference type="CDD" id="cd00130">
    <property type="entry name" value="PAS"/>
    <property type="match status" value="1"/>
</dbReference>
<feature type="modified residue" description="4-aspartylphosphate" evidence="4">
    <location>
        <position position="447"/>
    </location>
</feature>
<name>A0A7W7ZIT9_9BACT</name>
<dbReference type="InterPro" id="IPR036097">
    <property type="entry name" value="HisK_dim/P_sf"/>
</dbReference>
<evidence type="ECO:0000259" key="6">
    <source>
        <dbReference type="PROSITE" id="PS50110"/>
    </source>
</evidence>
<dbReference type="PRINTS" id="PR00344">
    <property type="entry name" value="BCTRLSENSOR"/>
</dbReference>
<dbReference type="SUPFAM" id="SSF47384">
    <property type="entry name" value="Homodimeric domain of signal transducing histidine kinase"/>
    <property type="match status" value="1"/>
</dbReference>
<dbReference type="Pfam" id="PF00512">
    <property type="entry name" value="HisKA"/>
    <property type="match status" value="1"/>
</dbReference>
<reference evidence="7 8" key="1">
    <citation type="submission" date="2020-08" db="EMBL/GenBank/DDBJ databases">
        <title>Genomic Encyclopedia of Type Strains, Phase IV (KMG-V): Genome sequencing to study the core and pangenomes of soil and plant-associated prokaryotes.</title>
        <authorList>
            <person name="Whitman W."/>
        </authorList>
    </citation>
    <scope>NUCLEOTIDE SEQUENCE [LARGE SCALE GENOMIC DNA]</scope>
    <source>
        <strain evidence="7 8">M8UP14</strain>
    </source>
</reference>
<dbReference type="NCBIfam" id="TIGR00229">
    <property type="entry name" value="sensory_box"/>
    <property type="match status" value="1"/>
</dbReference>
<dbReference type="Pfam" id="PF02518">
    <property type="entry name" value="HATPase_c"/>
    <property type="match status" value="1"/>
</dbReference>